<name>A0ACD1H0N7_9EURO</name>
<dbReference type="Proteomes" id="UP000249661">
    <property type="component" value="Unassembled WGS sequence"/>
</dbReference>
<accession>A0ACD1H0N7</accession>
<reference evidence="1" key="1">
    <citation type="submission" date="2018-02" db="EMBL/GenBank/DDBJ databases">
        <title>The genomes of Aspergillus section Nigri reveals drivers in fungal speciation.</title>
        <authorList>
            <consortium name="DOE Joint Genome Institute"/>
            <person name="Vesth T.C."/>
            <person name="Nybo J."/>
            <person name="Theobald S."/>
            <person name="Brandl J."/>
            <person name="Frisvad J.C."/>
            <person name="Nielsen K.F."/>
            <person name="Lyhne E.K."/>
            <person name="Kogle M.E."/>
            <person name="Kuo A."/>
            <person name="Riley R."/>
            <person name="Clum A."/>
            <person name="Nolan M."/>
            <person name="Lipzen A."/>
            <person name="Salamov A."/>
            <person name="Henrissat B."/>
            <person name="Wiebenga A."/>
            <person name="De vries R.P."/>
            <person name="Grigoriev I.V."/>
            <person name="Mortensen U.H."/>
            <person name="Andersen M.R."/>
            <person name="Baker S.E."/>
        </authorList>
    </citation>
    <scope>NUCLEOTIDE SEQUENCE</scope>
    <source>
        <strain evidence="1">CBS 121060</strain>
    </source>
</reference>
<sequence>MSDAHREGLPLAKRRRVALACSACRTRKSRCDGRRPSCSTCTALTLECLYDPPDSAANVLVRKEYVSELEQRLKHVESLLRRHDDLLTGHLASCSTSAPQFLTGRAGDRASVSSVDHAQGGIHLNALDVDDAESDETKTDGLAIKFVEEPTPVYYGRSSSIAFTRCLLRAMSVAPRTKQTETPISCREAGSVDCRPADPAQQYSPSVLDSPKSECVSATALPSEDEMDTLLTAYFNAWGSLFPFLHEPTFRQIYEDCKANGFRKARRTWLGLLNMMFAMTTNIDQRAEVSAKQRFRKSYVFFQRAVALCSEIATRAISLDIVHYFLLAALYLQGTQRSIQIWTVHGMLVRAAMALGLHSEQAAQGLHPIQEEIRRRTWLTIYCLDKLQSITSGRPPSIPDEYIVVKMPSPWKTTPHPIQGQLGDVDIETGFLSATVRLYRIMGRSVATQYGLNLGVPDQEMDESTAIQAASAMRQELRQWISNLPPALAIVAPCEAASTGSHEMTYSNRLRVILTLRYHFANILIHRPLLCATLGYLTVQGASVAGNLPYRLRLAVAEAHECIQSAEKTIEIVHAILTTKDPRSIGLDVWFFTLFYVLNSALVILGRSVLSQHGVYTNDSSNSAEARLAQALEALDRLDKDNRQVYNCAKFIRQLLEPQNGQASGQDPKSQADKGGLPYEHTLPTLGVPLLSDPDMAQFSSPHLLDYSVEEFNLNLEHLNYSY</sequence>
<evidence type="ECO:0000313" key="1">
    <source>
        <dbReference type="EMBL" id="RAH67118.1"/>
    </source>
</evidence>
<gene>
    <name evidence="1" type="ORF">BO66DRAFT_355744</name>
</gene>
<evidence type="ECO:0000313" key="2">
    <source>
        <dbReference type="Proteomes" id="UP000249661"/>
    </source>
</evidence>
<organism evidence="1 2">
    <name type="scientific">Aspergillus aculeatinus CBS 121060</name>
    <dbReference type="NCBI Taxonomy" id="1448322"/>
    <lineage>
        <taxon>Eukaryota</taxon>
        <taxon>Fungi</taxon>
        <taxon>Dikarya</taxon>
        <taxon>Ascomycota</taxon>
        <taxon>Pezizomycotina</taxon>
        <taxon>Eurotiomycetes</taxon>
        <taxon>Eurotiomycetidae</taxon>
        <taxon>Eurotiales</taxon>
        <taxon>Aspergillaceae</taxon>
        <taxon>Aspergillus</taxon>
        <taxon>Aspergillus subgen. Circumdati</taxon>
    </lineage>
</organism>
<proteinExistence type="predicted"/>
<dbReference type="EMBL" id="KZ824977">
    <property type="protein sequence ID" value="RAH67118.1"/>
    <property type="molecule type" value="Genomic_DNA"/>
</dbReference>
<protein>
    <submittedName>
        <fullName evidence="1">Uncharacterized protein</fullName>
    </submittedName>
</protein>
<keyword evidence="2" id="KW-1185">Reference proteome</keyword>